<comment type="similarity">
    <text evidence="2">Belongs to the Rht family.</text>
</comment>
<evidence type="ECO:0000256" key="4">
    <source>
        <dbReference type="ARBA" id="ARBA00022692"/>
    </source>
</evidence>
<dbReference type="EMBL" id="CP015230">
    <property type="protein sequence ID" value="ANP41791.1"/>
    <property type="molecule type" value="Genomic_DNA"/>
</dbReference>
<evidence type="ECO:0000256" key="1">
    <source>
        <dbReference type="ARBA" id="ARBA00004651"/>
    </source>
</evidence>
<reference evidence="8 9" key="1">
    <citation type="journal article" date="2016" name="ISME J.">
        <title>Global occurrence and heterogeneity of the Roseobacter-clade species Ruegeria mobilis.</title>
        <authorList>
            <person name="Sonnenschein E."/>
            <person name="Gram L."/>
        </authorList>
    </citation>
    <scope>NUCLEOTIDE SEQUENCE [LARGE SCALE GENOMIC DNA]</scope>
    <source>
        <strain evidence="8 9">F1926</strain>
    </source>
</reference>
<dbReference type="RefSeq" id="WP_046002067.1">
    <property type="nucleotide sequence ID" value="NZ_CP015230.1"/>
</dbReference>
<keyword evidence="3" id="KW-1003">Cell membrane</keyword>
<evidence type="ECO:0000256" key="7">
    <source>
        <dbReference type="SAM" id="Phobius"/>
    </source>
</evidence>
<evidence type="ECO:0000313" key="8">
    <source>
        <dbReference type="EMBL" id="ANP41791.1"/>
    </source>
</evidence>
<feature type="transmembrane region" description="Helical" evidence="7">
    <location>
        <begin position="71"/>
        <end position="91"/>
    </location>
</feature>
<gene>
    <name evidence="8" type="ORF">K529_013510</name>
</gene>
<dbReference type="KEGG" id="rmb:K529_013510"/>
<name>A0A1B1A5G3_9RHOB</name>
<dbReference type="InterPro" id="IPR001123">
    <property type="entry name" value="LeuE-type"/>
</dbReference>
<evidence type="ECO:0000313" key="9">
    <source>
        <dbReference type="Proteomes" id="UP000013243"/>
    </source>
</evidence>
<dbReference type="PIRSF" id="PIRSF006324">
    <property type="entry name" value="LeuE"/>
    <property type="match status" value="1"/>
</dbReference>
<feature type="transmembrane region" description="Helical" evidence="7">
    <location>
        <begin position="156"/>
        <end position="175"/>
    </location>
</feature>
<organism evidence="8 9">
    <name type="scientific">Tritonibacter mobilis F1926</name>
    <dbReference type="NCBI Taxonomy" id="1265309"/>
    <lineage>
        <taxon>Bacteria</taxon>
        <taxon>Pseudomonadati</taxon>
        <taxon>Pseudomonadota</taxon>
        <taxon>Alphaproteobacteria</taxon>
        <taxon>Rhodobacterales</taxon>
        <taxon>Paracoccaceae</taxon>
        <taxon>Tritonibacter</taxon>
    </lineage>
</organism>
<keyword evidence="4 7" id="KW-0812">Transmembrane</keyword>
<feature type="transmembrane region" description="Helical" evidence="7">
    <location>
        <begin position="6"/>
        <end position="28"/>
    </location>
</feature>
<evidence type="ECO:0000256" key="5">
    <source>
        <dbReference type="ARBA" id="ARBA00022989"/>
    </source>
</evidence>
<dbReference type="GeneID" id="28250870"/>
<dbReference type="Pfam" id="PF01810">
    <property type="entry name" value="LysE"/>
    <property type="match status" value="1"/>
</dbReference>
<dbReference type="GO" id="GO:0005886">
    <property type="term" value="C:plasma membrane"/>
    <property type="evidence" value="ECO:0007669"/>
    <property type="project" value="UniProtKB-SubCell"/>
</dbReference>
<evidence type="ECO:0000256" key="6">
    <source>
        <dbReference type="ARBA" id="ARBA00023136"/>
    </source>
</evidence>
<dbReference type="AlphaFoldDB" id="A0A1B1A5G3"/>
<keyword evidence="6 7" id="KW-0472">Membrane</keyword>
<evidence type="ECO:0000256" key="3">
    <source>
        <dbReference type="ARBA" id="ARBA00022475"/>
    </source>
</evidence>
<accession>A0A1B1A5G3</accession>
<dbReference type="Proteomes" id="UP000013243">
    <property type="component" value="Chromosome"/>
</dbReference>
<dbReference type="STRING" id="1265309.K529_013510"/>
<keyword evidence="5 7" id="KW-1133">Transmembrane helix</keyword>
<dbReference type="PANTHER" id="PTHR30086">
    <property type="entry name" value="ARGININE EXPORTER PROTEIN ARGO"/>
    <property type="match status" value="1"/>
</dbReference>
<dbReference type="PANTHER" id="PTHR30086:SF14">
    <property type="entry name" value="HOMOSERINE_HOMOSERINE LACTONE EFFLUX PROTEIN"/>
    <property type="match status" value="1"/>
</dbReference>
<dbReference type="GO" id="GO:0042970">
    <property type="term" value="F:homoserine transmembrane transporter activity"/>
    <property type="evidence" value="ECO:0007669"/>
    <property type="project" value="TreeGrafter"/>
</dbReference>
<feature type="transmembrane region" description="Helical" evidence="7">
    <location>
        <begin position="112"/>
        <end position="136"/>
    </location>
</feature>
<sequence length="207" mass="21276">MDLHQIVLFAAAVVGVSLIPGPSTLIAFAHGAGSGWLRSIWTSLGNAAASILQAIAASAGLGVVLAGSASLFLVVKYLGAAYLIWAGIQMWRSAARRVDMAEAMGPATMSSARLFVSGFTVAASNPKAIIFFTALFPQFLSPEGTGLGQLATMVTVVGLGSFGVAAFYCGLGAWVRELKLSRRAMSRLHKATGGVFVASGLSLVAAR</sequence>
<proteinExistence type="inferred from homology"/>
<comment type="subcellular location">
    <subcellularLocation>
        <location evidence="1">Cell membrane</location>
        <topology evidence="1">Multi-pass membrane protein</topology>
    </subcellularLocation>
</comment>
<evidence type="ECO:0000256" key="2">
    <source>
        <dbReference type="ARBA" id="ARBA00007928"/>
    </source>
</evidence>
<protein>
    <submittedName>
        <fullName evidence="8">Lysine transporter LysE</fullName>
    </submittedName>
</protein>
<dbReference type="OrthoDB" id="9804822at2"/>